<organism evidence="2 3">
    <name type="scientific">Monoraphidium neglectum</name>
    <dbReference type="NCBI Taxonomy" id="145388"/>
    <lineage>
        <taxon>Eukaryota</taxon>
        <taxon>Viridiplantae</taxon>
        <taxon>Chlorophyta</taxon>
        <taxon>core chlorophytes</taxon>
        <taxon>Chlorophyceae</taxon>
        <taxon>CS clade</taxon>
        <taxon>Sphaeropleales</taxon>
        <taxon>Selenastraceae</taxon>
        <taxon>Monoraphidium</taxon>
    </lineage>
</organism>
<reference evidence="2 3" key="1">
    <citation type="journal article" date="2013" name="BMC Genomics">
        <title>Reconstruction of the lipid metabolism for the microalga Monoraphidium neglectum from its genome sequence reveals characteristics suitable for biofuel production.</title>
        <authorList>
            <person name="Bogen C."/>
            <person name="Al-Dilaimi A."/>
            <person name="Albersmeier A."/>
            <person name="Wichmann J."/>
            <person name="Grundmann M."/>
            <person name="Rupp O."/>
            <person name="Lauersen K.J."/>
            <person name="Blifernez-Klassen O."/>
            <person name="Kalinowski J."/>
            <person name="Goesmann A."/>
            <person name="Mussgnug J.H."/>
            <person name="Kruse O."/>
        </authorList>
    </citation>
    <scope>NUCLEOTIDE SEQUENCE [LARGE SCALE GENOMIC DNA]</scope>
    <source>
        <strain evidence="2 3">SAG 48.87</strain>
    </source>
</reference>
<dbReference type="KEGG" id="mng:MNEG_1811"/>
<sequence>MSLPLPELPAKDQAEAPPAPPTAPAGSNMSSPKKSDIFVVKGAAAAALLNPELARLAPGSPLGAAMAPGSPRLLSTARFTELIRMIHALEREVTRMSNDFASREGRADASARWTSSPRK</sequence>
<protein>
    <submittedName>
        <fullName evidence="2">Uncharacterized protein</fullName>
    </submittedName>
</protein>
<gene>
    <name evidence="2" type="ORF">MNEG_1811</name>
</gene>
<name>A0A0D2NP02_9CHLO</name>
<dbReference type="Proteomes" id="UP000054498">
    <property type="component" value="Unassembled WGS sequence"/>
</dbReference>
<feature type="region of interest" description="Disordered" evidence="1">
    <location>
        <begin position="1"/>
        <end position="33"/>
    </location>
</feature>
<feature type="region of interest" description="Disordered" evidence="1">
    <location>
        <begin position="98"/>
        <end position="119"/>
    </location>
</feature>
<accession>A0A0D2NP02</accession>
<proteinExistence type="predicted"/>
<evidence type="ECO:0000256" key="1">
    <source>
        <dbReference type="SAM" id="MobiDB-lite"/>
    </source>
</evidence>
<evidence type="ECO:0000313" key="3">
    <source>
        <dbReference type="Proteomes" id="UP000054498"/>
    </source>
</evidence>
<dbReference type="RefSeq" id="XP_013905165.1">
    <property type="nucleotide sequence ID" value="XM_014049711.1"/>
</dbReference>
<dbReference type="GeneID" id="25734689"/>
<dbReference type="AlphaFoldDB" id="A0A0D2NP02"/>
<dbReference type="EMBL" id="KK100409">
    <property type="protein sequence ID" value="KIZ06146.1"/>
    <property type="molecule type" value="Genomic_DNA"/>
</dbReference>
<evidence type="ECO:0000313" key="2">
    <source>
        <dbReference type="EMBL" id="KIZ06146.1"/>
    </source>
</evidence>
<keyword evidence="3" id="KW-1185">Reference proteome</keyword>